<dbReference type="Proteomes" id="UP000050794">
    <property type="component" value="Unassembled WGS sequence"/>
</dbReference>
<evidence type="ECO:0000256" key="5">
    <source>
        <dbReference type="SAM" id="Phobius"/>
    </source>
</evidence>
<dbReference type="CDD" id="cd00637">
    <property type="entry name" value="7tm_classA_rhodopsin-like"/>
    <property type="match status" value="1"/>
</dbReference>
<evidence type="ECO:0000313" key="8">
    <source>
        <dbReference type="WBParaSite" id="TCNE_0001663201-mRNA-1"/>
    </source>
</evidence>
<keyword evidence="2 5" id="KW-0812">Transmembrane</keyword>
<sequence length="308" mass="35541">LTIVFYYAGIYTNILITMNRCFIITWPALYQKYFNTSMTLRWIVLIWTIAFIQSCIYQFRETTDQIDIPVHTDLYEQYSIAILRLLNFLAGCHFYFDSQSYTWTYSASECGYAISTFFECSLNSFAVIFIISMDSFIFYRLRCMHKALLISGSNAISVTEQQQRRKREIRFFLQACCSESLYLFAVANFYGFVQLSRSKWATFILTTMVWELFHTVDGIILVAFNRDVRFCCHKKAAKKSEKTIEKTAMPICSRRPKPTKRASPLTMVSGGGLVRNVVGPVSNQLRLDAIVESHNKKCDQAGILISTS</sequence>
<keyword evidence="4 5" id="KW-0472">Membrane</keyword>
<evidence type="ECO:0000256" key="2">
    <source>
        <dbReference type="ARBA" id="ARBA00022692"/>
    </source>
</evidence>
<reference evidence="8" key="1">
    <citation type="submission" date="2016-06" db="UniProtKB">
        <authorList>
            <consortium name="WormBaseParasite"/>
        </authorList>
    </citation>
    <scope>IDENTIFICATION</scope>
</reference>
<dbReference type="GO" id="GO:0004930">
    <property type="term" value="F:G protein-coupled receptor activity"/>
    <property type="evidence" value="ECO:0007669"/>
    <property type="project" value="InterPro"/>
</dbReference>
<dbReference type="InterPro" id="IPR000276">
    <property type="entry name" value="GPCR_Rhodpsn"/>
</dbReference>
<dbReference type="PANTHER" id="PTHR23017:SF3">
    <property type="entry name" value="G-PROTEIN COUPLED RECEPTORS FAMILY 1 PROFILE DOMAIN-CONTAINING PROTEIN"/>
    <property type="match status" value="1"/>
</dbReference>
<proteinExistence type="predicted"/>
<accession>A0A183V7B1</accession>
<keyword evidence="3 5" id="KW-1133">Transmembrane helix</keyword>
<keyword evidence="7" id="KW-1185">Reference proteome</keyword>
<dbReference type="PANTHER" id="PTHR23017">
    <property type="entry name" value="SERPENTINE RECEPTOR, CLASS X"/>
    <property type="match status" value="1"/>
</dbReference>
<feature type="transmembrane region" description="Helical" evidence="5">
    <location>
        <begin position="39"/>
        <end position="57"/>
    </location>
</feature>
<feature type="transmembrane region" description="Helical" evidence="5">
    <location>
        <begin position="78"/>
        <end position="96"/>
    </location>
</feature>
<feature type="transmembrane region" description="Helical" evidence="5">
    <location>
        <begin position="116"/>
        <end position="139"/>
    </location>
</feature>
<dbReference type="PROSITE" id="PS50262">
    <property type="entry name" value="G_PROTEIN_RECEP_F1_2"/>
    <property type="match status" value="1"/>
</dbReference>
<evidence type="ECO:0000256" key="1">
    <source>
        <dbReference type="ARBA" id="ARBA00004370"/>
    </source>
</evidence>
<dbReference type="InterPro" id="IPR019430">
    <property type="entry name" value="7TM_GPCR_serpentine_rcpt_Srx"/>
</dbReference>
<dbReference type="SUPFAM" id="SSF81321">
    <property type="entry name" value="Family A G protein-coupled receptor-like"/>
    <property type="match status" value="1"/>
</dbReference>
<feature type="domain" description="G-protein coupled receptors family 1 profile" evidence="6">
    <location>
        <begin position="1"/>
        <end position="139"/>
    </location>
</feature>
<evidence type="ECO:0000256" key="3">
    <source>
        <dbReference type="ARBA" id="ARBA00022989"/>
    </source>
</evidence>
<evidence type="ECO:0000313" key="7">
    <source>
        <dbReference type="Proteomes" id="UP000050794"/>
    </source>
</evidence>
<dbReference type="Gene3D" id="1.20.1070.10">
    <property type="entry name" value="Rhodopsin 7-helix transmembrane proteins"/>
    <property type="match status" value="1"/>
</dbReference>
<dbReference type="AlphaFoldDB" id="A0A183V7B1"/>
<dbReference type="Pfam" id="PF10328">
    <property type="entry name" value="7TM_GPCR_Srx"/>
    <property type="match status" value="2"/>
</dbReference>
<evidence type="ECO:0000256" key="4">
    <source>
        <dbReference type="ARBA" id="ARBA00023136"/>
    </source>
</evidence>
<feature type="transmembrane region" description="Helical" evidence="5">
    <location>
        <begin position="171"/>
        <end position="191"/>
    </location>
</feature>
<name>A0A183V7B1_TOXCA</name>
<dbReference type="GO" id="GO:0016020">
    <property type="term" value="C:membrane"/>
    <property type="evidence" value="ECO:0007669"/>
    <property type="project" value="UniProtKB-SubCell"/>
</dbReference>
<protein>
    <submittedName>
        <fullName evidence="8">G_PROTEIN_RECEP_F1_2 domain-containing protein</fullName>
    </submittedName>
</protein>
<evidence type="ECO:0000259" key="6">
    <source>
        <dbReference type="PROSITE" id="PS50262"/>
    </source>
</evidence>
<dbReference type="WBParaSite" id="TCNE_0001663201-mRNA-1">
    <property type="protein sequence ID" value="TCNE_0001663201-mRNA-1"/>
    <property type="gene ID" value="TCNE_0001663201"/>
</dbReference>
<dbReference type="InterPro" id="IPR017452">
    <property type="entry name" value="GPCR_Rhodpsn_7TM"/>
</dbReference>
<organism evidence="7 8">
    <name type="scientific">Toxocara canis</name>
    <name type="common">Canine roundworm</name>
    <dbReference type="NCBI Taxonomy" id="6265"/>
    <lineage>
        <taxon>Eukaryota</taxon>
        <taxon>Metazoa</taxon>
        <taxon>Ecdysozoa</taxon>
        <taxon>Nematoda</taxon>
        <taxon>Chromadorea</taxon>
        <taxon>Rhabditida</taxon>
        <taxon>Spirurina</taxon>
        <taxon>Ascaridomorpha</taxon>
        <taxon>Ascaridoidea</taxon>
        <taxon>Toxocaridae</taxon>
        <taxon>Toxocara</taxon>
    </lineage>
</organism>
<feature type="transmembrane region" description="Helical" evidence="5">
    <location>
        <begin position="203"/>
        <end position="224"/>
    </location>
</feature>
<dbReference type="PROSITE" id="PS00237">
    <property type="entry name" value="G_PROTEIN_RECEP_F1_1"/>
    <property type="match status" value="1"/>
</dbReference>
<comment type="subcellular location">
    <subcellularLocation>
        <location evidence="1">Membrane</location>
    </subcellularLocation>
</comment>